<dbReference type="AlphaFoldDB" id="A0A9N9E8N9"/>
<protein>
    <submittedName>
        <fullName evidence="1">16014_t:CDS:1</fullName>
    </submittedName>
</protein>
<dbReference type="Proteomes" id="UP000789375">
    <property type="component" value="Unassembled WGS sequence"/>
</dbReference>
<name>A0A9N9E8N9_FUNMO</name>
<accession>A0A9N9E8N9</accession>
<evidence type="ECO:0000313" key="2">
    <source>
        <dbReference type="Proteomes" id="UP000789375"/>
    </source>
</evidence>
<comment type="caution">
    <text evidence="1">The sequence shown here is derived from an EMBL/GenBank/DDBJ whole genome shotgun (WGS) entry which is preliminary data.</text>
</comment>
<sequence>MRMLQNKRLGDTSKSDGLSVKEIKQILDHSYMNTDLESRQDRGFDLILHKDKNNQDSAFYRNIHRKTGFQHISISPYQPNNQYTPVKDILLFLSKLPESTLVQDPLFYETSKSKKNISTAMLIPYSPQDLDDDYISEYITEDESDIGTYNA</sequence>
<keyword evidence="2" id="KW-1185">Reference proteome</keyword>
<reference evidence="1" key="1">
    <citation type="submission" date="2021-06" db="EMBL/GenBank/DDBJ databases">
        <authorList>
            <person name="Kallberg Y."/>
            <person name="Tangrot J."/>
            <person name="Rosling A."/>
        </authorList>
    </citation>
    <scope>NUCLEOTIDE SEQUENCE</scope>
    <source>
        <strain evidence="1">87-6 pot B 2015</strain>
    </source>
</reference>
<gene>
    <name evidence="1" type="ORF">FMOSSE_LOCUS12090</name>
</gene>
<dbReference type="EMBL" id="CAJVPP010005398">
    <property type="protein sequence ID" value="CAG8664336.1"/>
    <property type="molecule type" value="Genomic_DNA"/>
</dbReference>
<proteinExistence type="predicted"/>
<organism evidence="1 2">
    <name type="scientific">Funneliformis mosseae</name>
    <name type="common">Endomycorrhizal fungus</name>
    <name type="synonym">Glomus mosseae</name>
    <dbReference type="NCBI Taxonomy" id="27381"/>
    <lineage>
        <taxon>Eukaryota</taxon>
        <taxon>Fungi</taxon>
        <taxon>Fungi incertae sedis</taxon>
        <taxon>Mucoromycota</taxon>
        <taxon>Glomeromycotina</taxon>
        <taxon>Glomeromycetes</taxon>
        <taxon>Glomerales</taxon>
        <taxon>Glomeraceae</taxon>
        <taxon>Funneliformis</taxon>
    </lineage>
</organism>
<evidence type="ECO:0000313" key="1">
    <source>
        <dbReference type="EMBL" id="CAG8664336.1"/>
    </source>
</evidence>